<organism evidence="1 2">
    <name type="scientific">Holotrichia oblita</name>
    <name type="common">Chafer beetle</name>
    <dbReference type="NCBI Taxonomy" id="644536"/>
    <lineage>
        <taxon>Eukaryota</taxon>
        <taxon>Metazoa</taxon>
        <taxon>Ecdysozoa</taxon>
        <taxon>Arthropoda</taxon>
        <taxon>Hexapoda</taxon>
        <taxon>Insecta</taxon>
        <taxon>Pterygota</taxon>
        <taxon>Neoptera</taxon>
        <taxon>Endopterygota</taxon>
        <taxon>Coleoptera</taxon>
        <taxon>Polyphaga</taxon>
        <taxon>Scarabaeiformia</taxon>
        <taxon>Scarabaeidae</taxon>
        <taxon>Melolonthinae</taxon>
        <taxon>Holotrichia</taxon>
    </lineage>
</organism>
<accession>A0ACB9T231</accession>
<dbReference type="EMBL" id="CM043019">
    <property type="protein sequence ID" value="KAI4460832.1"/>
    <property type="molecule type" value="Genomic_DNA"/>
</dbReference>
<protein>
    <submittedName>
        <fullName evidence="1">Transposase is4</fullName>
    </submittedName>
</protein>
<name>A0ACB9T231_HOLOL</name>
<evidence type="ECO:0000313" key="2">
    <source>
        <dbReference type="Proteomes" id="UP001056778"/>
    </source>
</evidence>
<reference evidence="1" key="1">
    <citation type="submission" date="2022-04" db="EMBL/GenBank/DDBJ databases">
        <title>Chromosome-scale genome assembly of Holotrichia oblita Faldermann.</title>
        <authorList>
            <person name="Rongchong L."/>
        </authorList>
    </citation>
    <scope>NUCLEOTIDE SEQUENCE</scope>
    <source>
        <strain evidence="1">81SQS9</strain>
    </source>
</reference>
<keyword evidence="2" id="KW-1185">Reference proteome</keyword>
<comment type="caution">
    <text evidence="1">The sequence shown here is derived from an EMBL/GenBank/DDBJ whole genome shotgun (WGS) entry which is preliminary data.</text>
</comment>
<dbReference type="Proteomes" id="UP001056778">
    <property type="component" value="Chromosome 5"/>
</dbReference>
<sequence>MEEVLNELDDEQEGALNAVYIPPTVDELTDEEDIDDNVLLNEIPLDGEIAGAFEIDVGSDDALHDESDEEPLSEKRRKLLYEMQYFATGTIRDNRTNKCPLENGKILGKKQRGDYDFAVEESIELSLVRWNDNSVVTVASNVFSVQPLASTK</sequence>
<gene>
    <name evidence="1" type="ORF">MML48_5g00002776</name>
</gene>
<evidence type="ECO:0000313" key="1">
    <source>
        <dbReference type="EMBL" id="KAI4460832.1"/>
    </source>
</evidence>
<proteinExistence type="predicted"/>